<feature type="domain" description="Protein kinase" evidence="6">
    <location>
        <begin position="45"/>
        <end position="410"/>
    </location>
</feature>
<keyword evidence="7" id="KW-0675">Receptor</keyword>
<evidence type="ECO:0000256" key="3">
    <source>
        <dbReference type="ARBA" id="ARBA00022777"/>
    </source>
</evidence>
<organism evidence="7 8">
    <name type="scientific">Elysia marginata</name>
    <dbReference type="NCBI Taxonomy" id="1093978"/>
    <lineage>
        <taxon>Eukaryota</taxon>
        <taxon>Metazoa</taxon>
        <taxon>Spiralia</taxon>
        <taxon>Lophotrochozoa</taxon>
        <taxon>Mollusca</taxon>
        <taxon>Gastropoda</taxon>
        <taxon>Heterobranchia</taxon>
        <taxon>Euthyneura</taxon>
        <taxon>Panpulmonata</taxon>
        <taxon>Sacoglossa</taxon>
        <taxon>Placobranchoidea</taxon>
        <taxon>Plakobranchidae</taxon>
        <taxon>Elysia</taxon>
    </lineage>
</organism>
<keyword evidence="3 7" id="KW-0418">Kinase</keyword>
<feature type="binding site" evidence="5">
    <location>
        <position position="74"/>
    </location>
    <ligand>
        <name>ATP</name>
        <dbReference type="ChEBI" id="CHEBI:30616"/>
    </ligand>
</feature>
<evidence type="ECO:0000313" key="8">
    <source>
        <dbReference type="Proteomes" id="UP000762676"/>
    </source>
</evidence>
<evidence type="ECO:0000256" key="2">
    <source>
        <dbReference type="ARBA" id="ARBA00022741"/>
    </source>
</evidence>
<dbReference type="PROSITE" id="PS00107">
    <property type="entry name" value="PROTEIN_KINASE_ATP"/>
    <property type="match status" value="1"/>
</dbReference>
<dbReference type="InterPro" id="IPR051681">
    <property type="entry name" value="Ser/Thr_Kinases-Pseudokinases"/>
</dbReference>
<keyword evidence="8" id="KW-1185">Reference proteome</keyword>
<sequence>MWLCIHGGSERDKYRQDAAIPPTPARAHYPRLLHESDVIYFMDSEQKFVRVGHGAYADVYLGELRATGSPVVIKSFRDSDVAEIMEEVRIHRYVELVVWTPRLVGLLPAGPLSANISVVYEYIPHTKTLSDWLDKKTSLTQAQWVYLCLQISKNLQLLHENDILHNDLHQGNILIQKPVHLSTHAQKCCPTSRPMAYILDFGSATYKHGKIFTSSYGSLKSYQFLAPELMKDISVAPVKAKVHTSQSKRINTGGVGSIKNEDRMCFNKTMLTHSMINKACLSGESEPWEDFIAAFHYKGHALTYGNRTNHICDDYTPDQDLTSSKGTPDSRTRISTSTASDIFSLGHLIEAIASHTNLAQLKRLSLWCQAQDPEHRPEMRHVIRQLQIILTELTLVELSSFGNYCYHEYFCTSPVSYNSKQEQSPFSPLFDTDSSHMLSTVSVVCNTCSLEGKGYGWHATTNKDCPVPMDLVDHEDLLEILEEPHLSNQRLRRNSNDAIKLASLNSTKQLVIVKEFSDTDFATIRREACMTQHIANLGFAPPVVGMLITNTYMIESAFVQERFGEGVTLLKFAESTRTMEWDIIALQQSVLRFAKENASYQNHEEDEHGCLLREYFLVLTGTDVRYLCCNKKPYRQVLLQDILRKIAEMLDTIHQSRLLVNNLHAGNVLLALENNVIGVKFVDLGRVTSRDEGFELDDAQEDLSPFQYLAPELRKGGVSCVSTDVYSLCVIMLQMLHPYFPIYCTNIKPAATSPCKAHQKLRDKYTTSRRNSCRKRPHSHAAFFQSLRSTYTYRLKCYVKKRFRNSKKKRTRLQIKGNSEKNPNSAISKEFYDFYRITKLQEQLLRCLYGKPWKRPTIKELLQNL</sequence>
<comment type="caution">
    <text evidence="7">The sequence shown here is derived from an EMBL/GenBank/DDBJ whole genome shotgun (WGS) entry which is preliminary data.</text>
</comment>
<name>A0AAV4JE19_9GAST</name>
<dbReference type="InterPro" id="IPR011009">
    <property type="entry name" value="Kinase-like_dom_sf"/>
</dbReference>
<evidence type="ECO:0000259" key="6">
    <source>
        <dbReference type="PROSITE" id="PS50011"/>
    </source>
</evidence>
<accession>A0AAV4JE19</accession>
<evidence type="ECO:0000256" key="1">
    <source>
        <dbReference type="ARBA" id="ARBA00022679"/>
    </source>
</evidence>
<dbReference type="Proteomes" id="UP000762676">
    <property type="component" value="Unassembled WGS sequence"/>
</dbReference>
<dbReference type="PANTHER" id="PTHR44329:SF288">
    <property type="entry name" value="MITOGEN-ACTIVATED PROTEIN KINASE KINASE KINASE 20"/>
    <property type="match status" value="1"/>
</dbReference>
<dbReference type="GO" id="GO:0005524">
    <property type="term" value="F:ATP binding"/>
    <property type="evidence" value="ECO:0007669"/>
    <property type="project" value="UniProtKB-UniRule"/>
</dbReference>
<dbReference type="Gene3D" id="1.10.510.10">
    <property type="entry name" value="Transferase(Phosphotransferase) domain 1"/>
    <property type="match status" value="2"/>
</dbReference>
<dbReference type="AlphaFoldDB" id="A0AAV4JE19"/>
<evidence type="ECO:0000256" key="5">
    <source>
        <dbReference type="PROSITE-ProRule" id="PRU10141"/>
    </source>
</evidence>
<dbReference type="GO" id="GO:0004674">
    <property type="term" value="F:protein serine/threonine kinase activity"/>
    <property type="evidence" value="ECO:0007669"/>
    <property type="project" value="TreeGrafter"/>
</dbReference>
<keyword evidence="1" id="KW-0808">Transferase</keyword>
<reference evidence="7 8" key="1">
    <citation type="journal article" date="2021" name="Elife">
        <title>Chloroplast acquisition without the gene transfer in kleptoplastic sea slugs, Plakobranchus ocellatus.</title>
        <authorList>
            <person name="Maeda T."/>
            <person name="Takahashi S."/>
            <person name="Yoshida T."/>
            <person name="Shimamura S."/>
            <person name="Takaki Y."/>
            <person name="Nagai Y."/>
            <person name="Toyoda A."/>
            <person name="Suzuki Y."/>
            <person name="Arimoto A."/>
            <person name="Ishii H."/>
            <person name="Satoh N."/>
            <person name="Nishiyama T."/>
            <person name="Hasebe M."/>
            <person name="Maruyama T."/>
            <person name="Minagawa J."/>
            <person name="Obokata J."/>
            <person name="Shigenobu S."/>
        </authorList>
    </citation>
    <scope>NUCLEOTIDE SEQUENCE [LARGE SCALE GENOMIC DNA]</scope>
</reference>
<dbReference type="PANTHER" id="PTHR44329">
    <property type="entry name" value="SERINE/THREONINE-PROTEIN KINASE TNNI3K-RELATED"/>
    <property type="match status" value="1"/>
</dbReference>
<keyword evidence="4 5" id="KW-0067">ATP-binding</keyword>
<dbReference type="PROSITE" id="PS50011">
    <property type="entry name" value="PROTEIN_KINASE_DOM"/>
    <property type="match status" value="2"/>
</dbReference>
<keyword evidence="2 5" id="KW-0547">Nucleotide-binding</keyword>
<evidence type="ECO:0000256" key="4">
    <source>
        <dbReference type="ARBA" id="ARBA00022840"/>
    </source>
</evidence>
<dbReference type="InterPro" id="IPR017441">
    <property type="entry name" value="Protein_kinase_ATP_BS"/>
</dbReference>
<gene>
    <name evidence="7" type="ORF">ElyMa_003309700</name>
</gene>
<feature type="domain" description="Protein kinase" evidence="6">
    <location>
        <begin position="485"/>
        <end position="865"/>
    </location>
</feature>
<proteinExistence type="predicted"/>
<dbReference type="InterPro" id="IPR000719">
    <property type="entry name" value="Prot_kinase_dom"/>
</dbReference>
<protein>
    <submittedName>
        <fullName evidence="7">Melanoma receptor tyrosine-protein kinase</fullName>
    </submittedName>
</protein>
<dbReference type="Pfam" id="PF00069">
    <property type="entry name" value="Pkinase"/>
    <property type="match status" value="2"/>
</dbReference>
<dbReference type="SUPFAM" id="SSF56112">
    <property type="entry name" value="Protein kinase-like (PK-like)"/>
    <property type="match status" value="2"/>
</dbReference>
<dbReference type="EMBL" id="BMAT01006804">
    <property type="protein sequence ID" value="GFS20289.1"/>
    <property type="molecule type" value="Genomic_DNA"/>
</dbReference>
<evidence type="ECO:0000313" key="7">
    <source>
        <dbReference type="EMBL" id="GFS20289.1"/>
    </source>
</evidence>